<reference evidence="8" key="1">
    <citation type="submission" date="2021-01" db="EMBL/GenBank/DDBJ databases">
        <authorList>
            <person name="Corre E."/>
            <person name="Pelletier E."/>
            <person name="Niang G."/>
            <person name="Scheremetjew M."/>
            <person name="Finn R."/>
            <person name="Kale V."/>
            <person name="Holt S."/>
            <person name="Cochrane G."/>
            <person name="Meng A."/>
            <person name="Brown T."/>
            <person name="Cohen L."/>
        </authorList>
    </citation>
    <scope>NUCLEOTIDE SEQUENCE</scope>
    <source>
        <strain evidence="8">B650</strain>
    </source>
</reference>
<evidence type="ECO:0000313" key="8">
    <source>
        <dbReference type="EMBL" id="CAD9593722.1"/>
    </source>
</evidence>
<protein>
    <submittedName>
        <fullName evidence="8">Uncharacterized protein</fullName>
    </submittedName>
</protein>
<dbReference type="Pfam" id="PF04147">
    <property type="entry name" value="Nop14"/>
    <property type="match status" value="1"/>
</dbReference>
<evidence type="ECO:0000256" key="3">
    <source>
        <dbReference type="ARBA" id="ARBA00022517"/>
    </source>
</evidence>
<evidence type="ECO:0000256" key="5">
    <source>
        <dbReference type="ARBA" id="ARBA00023242"/>
    </source>
</evidence>
<dbReference type="GO" id="GO:0032040">
    <property type="term" value="C:small-subunit processome"/>
    <property type="evidence" value="ECO:0007669"/>
    <property type="project" value="InterPro"/>
</dbReference>
<dbReference type="AlphaFoldDB" id="A0A7S2L3K4"/>
<accession>A0A7S2L3K4</accession>
<dbReference type="GO" id="GO:0030490">
    <property type="term" value="P:maturation of SSU-rRNA"/>
    <property type="evidence" value="ECO:0007669"/>
    <property type="project" value="TreeGrafter"/>
</dbReference>
<comment type="subcellular location">
    <subcellularLocation>
        <location evidence="1">Nucleus</location>
        <location evidence="1">Nucleolus</location>
    </subcellularLocation>
</comment>
<name>A0A7S2L3K4_9STRA</name>
<keyword evidence="4" id="KW-0698">rRNA processing</keyword>
<sequence length="205" mass="24089">MSLTHGGRAINESDYTTSNEFFHQNNKRRKADDQDEDEFYNELDAADTELHFGGNARHKANPYGNSAVPGSSDFTGEAYRSRKMELEDVIARSKLFKQERQKEREEQAAIFEKLDADFKTGALSSLLQFCDDAPGQKQKEPKATTKVRDDMDEWNAEMKSYLFERRVATTDLPKLWRKLHRKRRINCTSWRRSVWRALWRVRMMI</sequence>
<gene>
    <name evidence="8" type="ORF">LDAN0321_LOCUS14290</name>
</gene>
<keyword evidence="5" id="KW-0539">Nucleus</keyword>
<dbReference type="PANTHER" id="PTHR23183">
    <property type="entry name" value="NOP14"/>
    <property type="match status" value="1"/>
</dbReference>
<dbReference type="GO" id="GO:0030692">
    <property type="term" value="C:Noc4p-Nop14p complex"/>
    <property type="evidence" value="ECO:0007669"/>
    <property type="project" value="TreeGrafter"/>
</dbReference>
<dbReference type="PANTHER" id="PTHR23183:SF0">
    <property type="entry name" value="NUCLEOLAR PROTEIN 14"/>
    <property type="match status" value="1"/>
</dbReference>
<evidence type="ECO:0000256" key="6">
    <source>
        <dbReference type="ARBA" id="ARBA00024695"/>
    </source>
</evidence>
<dbReference type="InterPro" id="IPR007276">
    <property type="entry name" value="Nop14"/>
</dbReference>
<proteinExistence type="inferred from homology"/>
<evidence type="ECO:0000256" key="4">
    <source>
        <dbReference type="ARBA" id="ARBA00022552"/>
    </source>
</evidence>
<dbReference type="EMBL" id="HBGY01022596">
    <property type="protein sequence ID" value="CAD9593722.1"/>
    <property type="molecule type" value="Transcribed_RNA"/>
</dbReference>
<feature type="region of interest" description="Disordered" evidence="7">
    <location>
        <begin position="1"/>
        <end position="37"/>
    </location>
</feature>
<organism evidence="8">
    <name type="scientific">Leptocylindrus danicus</name>
    <dbReference type="NCBI Taxonomy" id="163516"/>
    <lineage>
        <taxon>Eukaryota</taxon>
        <taxon>Sar</taxon>
        <taxon>Stramenopiles</taxon>
        <taxon>Ochrophyta</taxon>
        <taxon>Bacillariophyta</taxon>
        <taxon>Coscinodiscophyceae</taxon>
        <taxon>Chaetocerotophycidae</taxon>
        <taxon>Leptocylindrales</taxon>
        <taxon>Leptocylindraceae</taxon>
        <taxon>Leptocylindrus</taxon>
    </lineage>
</organism>
<evidence type="ECO:0000256" key="1">
    <source>
        <dbReference type="ARBA" id="ARBA00004604"/>
    </source>
</evidence>
<evidence type="ECO:0000256" key="2">
    <source>
        <dbReference type="ARBA" id="ARBA00007466"/>
    </source>
</evidence>
<evidence type="ECO:0000256" key="7">
    <source>
        <dbReference type="SAM" id="MobiDB-lite"/>
    </source>
</evidence>
<comment type="function">
    <text evidence="6">Involved in nucleolar processing of pre-18S ribosomal RNA. Has a role in the nuclear export of 40S pre-ribosomal subunit to the cytoplasm.</text>
</comment>
<feature type="compositionally biased region" description="Polar residues" evidence="7">
    <location>
        <begin position="13"/>
        <end position="24"/>
    </location>
</feature>
<keyword evidence="3" id="KW-0690">Ribosome biogenesis</keyword>
<comment type="similarity">
    <text evidence="2">Belongs to the NOP14 family.</text>
</comment>